<comment type="caution">
    <text evidence="18">The sequence shown here is derived from an EMBL/GenBank/DDBJ whole genome shotgun (WGS) entry which is preliminary data.</text>
</comment>
<feature type="domain" description="Solute-binding protein family 5" evidence="16">
    <location>
        <begin position="85"/>
        <end position="439"/>
    </location>
</feature>
<keyword evidence="13" id="KW-0170">Cobalt</keyword>
<dbReference type="Proteomes" id="UP000702964">
    <property type="component" value="Unassembled WGS sequence"/>
</dbReference>
<keyword evidence="12" id="KW-0862">Zinc</keyword>
<dbReference type="InterPro" id="IPR002933">
    <property type="entry name" value="Peptidase_M20"/>
</dbReference>
<evidence type="ECO:0000256" key="2">
    <source>
        <dbReference type="ARBA" id="ARBA00001947"/>
    </source>
</evidence>
<dbReference type="UniPathway" id="UPA00034">
    <property type="reaction ID" value="UER00021"/>
</dbReference>
<name>A0A8J4W9F3_9STRA</name>
<dbReference type="GO" id="GO:1904680">
    <property type="term" value="F:peptide transmembrane transporter activity"/>
    <property type="evidence" value="ECO:0007669"/>
    <property type="project" value="TreeGrafter"/>
</dbReference>
<evidence type="ECO:0000259" key="17">
    <source>
        <dbReference type="Pfam" id="PF07687"/>
    </source>
</evidence>
<comment type="subcellular location">
    <subcellularLocation>
        <location evidence="3">Cell envelope</location>
    </subcellularLocation>
</comment>
<dbReference type="SUPFAM" id="SSF53187">
    <property type="entry name" value="Zn-dependent exopeptidases"/>
    <property type="match status" value="1"/>
</dbReference>
<evidence type="ECO:0000256" key="14">
    <source>
        <dbReference type="ARBA" id="ARBA00051301"/>
    </source>
</evidence>
<evidence type="ECO:0000256" key="1">
    <source>
        <dbReference type="ARBA" id="ARBA00001941"/>
    </source>
</evidence>
<dbReference type="InterPro" id="IPR039424">
    <property type="entry name" value="SBP_5"/>
</dbReference>
<dbReference type="Gene3D" id="3.40.630.10">
    <property type="entry name" value="Zn peptidases"/>
    <property type="match status" value="2"/>
</dbReference>
<dbReference type="SUPFAM" id="SSF55031">
    <property type="entry name" value="Bacterial exopeptidase dimerisation domain"/>
    <property type="match status" value="1"/>
</dbReference>
<reference evidence="18" key="2">
    <citation type="submission" date="2020-02" db="EMBL/GenBank/DDBJ databases">
        <authorList>
            <person name="Studholme D.J."/>
        </authorList>
    </citation>
    <scope>NUCLEOTIDE SEQUENCE</scope>
    <source>
        <strain evidence="18">00238/432</strain>
    </source>
</reference>
<evidence type="ECO:0000256" key="8">
    <source>
        <dbReference type="ARBA" id="ARBA00016853"/>
    </source>
</evidence>
<evidence type="ECO:0000256" key="13">
    <source>
        <dbReference type="ARBA" id="ARBA00023285"/>
    </source>
</evidence>
<dbReference type="Gene3D" id="3.10.105.10">
    <property type="entry name" value="Dipeptide-binding Protein, Domain 3"/>
    <property type="match status" value="1"/>
</dbReference>
<evidence type="ECO:0000256" key="5">
    <source>
        <dbReference type="ARBA" id="ARBA00005695"/>
    </source>
</evidence>
<comment type="cofactor">
    <cofactor evidence="2">
        <name>Zn(2+)</name>
        <dbReference type="ChEBI" id="CHEBI:29105"/>
    </cofactor>
</comment>
<dbReference type="GO" id="GO:0009089">
    <property type="term" value="P:lysine biosynthetic process via diaminopimelate"/>
    <property type="evidence" value="ECO:0007669"/>
    <property type="project" value="UniProtKB-UniPathway"/>
</dbReference>
<dbReference type="PANTHER" id="PTHR30290:SF10">
    <property type="entry name" value="PERIPLASMIC OLIGOPEPTIDE-BINDING PROTEIN-RELATED"/>
    <property type="match status" value="1"/>
</dbReference>
<evidence type="ECO:0000259" key="16">
    <source>
        <dbReference type="Pfam" id="PF00496"/>
    </source>
</evidence>
<feature type="compositionally biased region" description="Polar residues" evidence="15">
    <location>
        <begin position="15"/>
        <end position="27"/>
    </location>
</feature>
<evidence type="ECO:0000256" key="6">
    <source>
        <dbReference type="ARBA" id="ARBA00006247"/>
    </source>
</evidence>
<comment type="cofactor">
    <cofactor evidence="1">
        <name>Co(2+)</name>
        <dbReference type="ChEBI" id="CHEBI:48828"/>
    </cofactor>
</comment>
<dbReference type="CDD" id="cd08512">
    <property type="entry name" value="PBP2_NikA_DppA_OppA_like_7"/>
    <property type="match status" value="1"/>
</dbReference>
<keyword evidence="11" id="KW-0378">Hydrolase</keyword>
<dbReference type="InterPro" id="IPR011650">
    <property type="entry name" value="Peptidase_M20_dimer"/>
</dbReference>
<comment type="pathway">
    <text evidence="4">Amino-acid biosynthesis; L-lysine biosynthesis via DAP pathway; LL-2,6-diaminopimelate from (S)-tetrahydrodipicolinate (succinylase route): step 3/3.</text>
</comment>
<dbReference type="Pfam" id="PF00496">
    <property type="entry name" value="SBP_bac_5"/>
    <property type="match status" value="1"/>
</dbReference>
<dbReference type="InterPro" id="IPR036264">
    <property type="entry name" value="Bact_exopeptidase_dim_dom"/>
</dbReference>
<evidence type="ECO:0000256" key="3">
    <source>
        <dbReference type="ARBA" id="ARBA00004196"/>
    </source>
</evidence>
<dbReference type="EC" id="3.5.1.18" evidence="7"/>
<dbReference type="InterPro" id="IPR001261">
    <property type="entry name" value="ArgE/DapE_CS"/>
</dbReference>
<dbReference type="Pfam" id="PF07687">
    <property type="entry name" value="M20_dimer"/>
    <property type="match status" value="1"/>
</dbReference>
<feature type="region of interest" description="Disordered" evidence="15">
    <location>
        <begin position="15"/>
        <end position="48"/>
    </location>
</feature>
<dbReference type="EMBL" id="AOFI03000057">
    <property type="protein sequence ID" value="KAF4322897.1"/>
    <property type="molecule type" value="Genomic_DNA"/>
</dbReference>
<dbReference type="InterPro" id="IPR000914">
    <property type="entry name" value="SBP_5_dom"/>
</dbReference>
<proteinExistence type="inferred from homology"/>
<evidence type="ECO:0000313" key="19">
    <source>
        <dbReference type="Proteomes" id="UP000702964"/>
    </source>
</evidence>
<dbReference type="AlphaFoldDB" id="A0A8J4W9F3"/>
<dbReference type="GO" id="GO:0009014">
    <property type="term" value="F:succinyl-diaminopimelate desuccinylase activity"/>
    <property type="evidence" value="ECO:0007669"/>
    <property type="project" value="UniProtKB-EC"/>
</dbReference>
<dbReference type="Gene3D" id="3.40.190.10">
    <property type="entry name" value="Periplasmic binding protein-like II"/>
    <property type="match status" value="1"/>
</dbReference>
<dbReference type="NCBIfam" id="TIGR01910">
    <property type="entry name" value="DapE-ArgE"/>
    <property type="match status" value="1"/>
</dbReference>
<dbReference type="GO" id="GO:0015833">
    <property type="term" value="P:peptide transport"/>
    <property type="evidence" value="ECO:0007669"/>
    <property type="project" value="TreeGrafter"/>
</dbReference>
<comment type="catalytic activity">
    <reaction evidence="14">
        <text>N-succinyl-(2S,6S)-2,6-diaminopimelate + H2O = (2S,6S)-2,6-diaminopimelate + succinate</text>
        <dbReference type="Rhea" id="RHEA:22608"/>
        <dbReference type="ChEBI" id="CHEBI:15377"/>
        <dbReference type="ChEBI" id="CHEBI:30031"/>
        <dbReference type="ChEBI" id="CHEBI:57609"/>
        <dbReference type="ChEBI" id="CHEBI:58087"/>
        <dbReference type="EC" id="3.5.1.18"/>
    </reaction>
</comment>
<gene>
    <name evidence="18" type="ORF">G195_004125</name>
</gene>
<dbReference type="SUPFAM" id="SSF53850">
    <property type="entry name" value="Periplasmic binding protein-like II"/>
    <property type="match status" value="1"/>
</dbReference>
<sequence>MIALTVVLGGCASNANQQPAASGSGENTKPAPTLTVAYSEGGTTMDPAEANDLTSDTLVLATYDQLVTYGVKTVDGADVANTEDIQPMLAESWEVSDDNMTYTFKIKSGLKFQSGNPVNADAVVYSFDRVAKSSSGSFLYGMADIKSVTAKGDSTVEIVLNKANHMFTQIIAMYTFSIVDQKLVEEKGDDYLKTNAAGSGPFTLEKWDPASEAVFQANNDYWQGAPKLSKVTLKFTKEASNRVLLLNKSDVDMAIEIPPKDVAALQENSNLTIKSNASNRILFFAMNNNVKPFDNEKVRQAISYAIPYDQLINDVMYGQAKEMKSAVASNTPGFTDAGYVYEYNLDKAKELLKEAGYAEGFSFDFTLGSGFDDWEYDAVLIQAELAKIGVKMNINKVARAQFLEQQKDGNLVSYISKWTSFVNDPGYHLGFLLYGQGSSNYIHYNNAEVNQLWEEAGAEPDQAKRNELYMKAQEIITTEAPWAYLYEYNRVVGMNNKVSGYVYYPDEAGIDTKVHAATETMFNLISTLNGEGADKSDKHLIFCGHTDVVPAGDLSRWDFDPFCGEIKDGYMLGRGASDMKGGLAGLIYATVILAKLGVPLRGDLSLMIVPDEETGGDLGVPWVLERGLATGTAAVIAEPSSPQHPTIGQKGSCWFEFTVEGTPGHGSLQPIVGDNAIVKAAKGIEALQRLWDIKPDIPEEVKDIIRISQEYALDREQAGLAYQVFDHVTVNIGSIQGGTKVNVVADRCTVQVDSRVPFGVDYRDVLDRARSLLLEAGIESELKPFGFQGNANWTPAHEPIVSQLVESISEVSGEEAYGVLQWASSDARHFRNHQIPVLQYGPAELSTIHNFNEKAPVWQIIQCAKVYALSALKYLGVEGMDDDTSLKSLNGASSEEAATIKR</sequence>
<dbReference type="PANTHER" id="PTHR30290">
    <property type="entry name" value="PERIPLASMIC BINDING COMPONENT OF ABC TRANSPORTER"/>
    <property type="match status" value="1"/>
</dbReference>
<dbReference type="InterPro" id="IPR010182">
    <property type="entry name" value="ArgE/DapE"/>
</dbReference>
<evidence type="ECO:0000256" key="7">
    <source>
        <dbReference type="ARBA" id="ARBA00011921"/>
    </source>
</evidence>
<keyword evidence="9" id="KW-0813">Transport</keyword>
<accession>A0A8J4W9F3</accession>
<reference evidence="18" key="1">
    <citation type="journal article" date="2015" name="Genom Data">
        <title>Draft genome sequences of Phytophthora kernoviae and Phytophthora ramorum lineage EU2 from Scotland.</title>
        <authorList>
            <person name="Sambles C."/>
            <person name="Schlenzig A."/>
            <person name="O'Neill P."/>
            <person name="Grant M."/>
            <person name="Studholme D.J."/>
        </authorList>
    </citation>
    <scope>NUCLEOTIDE SEQUENCE</scope>
    <source>
        <strain evidence="18">00238/432</strain>
    </source>
</reference>
<dbReference type="PROSITE" id="PS00759">
    <property type="entry name" value="ARGE_DAPE_CPG2_2"/>
    <property type="match status" value="1"/>
</dbReference>
<feature type="domain" description="Peptidase M20 dimerisation" evidence="17">
    <location>
        <begin position="647"/>
        <end position="776"/>
    </location>
</feature>
<dbReference type="Gene3D" id="3.30.70.360">
    <property type="match status" value="1"/>
</dbReference>
<evidence type="ECO:0000256" key="9">
    <source>
        <dbReference type="ARBA" id="ARBA00022448"/>
    </source>
</evidence>
<evidence type="ECO:0000256" key="4">
    <source>
        <dbReference type="ARBA" id="ARBA00005130"/>
    </source>
</evidence>
<protein>
    <recommendedName>
        <fullName evidence="8">Probable succinyl-diaminopimelate desuccinylase</fullName>
        <ecNumber evidence="7">3.5.1.18</ecNumber>
    </recommendedName>
</protein>
<dbReference type="Gene3D" id="3.90.76.10">
    <property type="entry name" value="Dipeptide-binding Protein, Domain 1"/>
    <property type="match status" value="1"/>
</dbReference>
<organism evidence="18 19">
    <name type="scientific">Phytophthora kernoviae 00238/432</name>
    <dbReference type="NCBI Taxonomy" id="1284355"/>
    <lineage>
        <taxon>Eukaryota</taxon>
        <taxon>Sar</taxon>
        <taxon>Stramenopiles</taxon>
        <taxon>Oomycota</taxon>
        <taxon>Peronosporomycetes</taxon>
        <taxon>Peronosporales</taxon>
        <taxon>Peronosporaceae</taxon>
        <taxon>Phytophthora</taxon>
    </lineage>
</organism>
<keyword evidence="10" id="KW-0732">Signal</keyword>
<evidence type="ECO:0000256" key="10">
    <source>
        <dbReference type="ARBA" id="ARBA00022729"/>
    </source>
</evidence>
<comment type="similarity">
    <text evidence="5">Belongs to the bacterial solute-binding protein 5 family.</text>
</comment>
<dbReference type="Pfam" id="PF01546">
    <property type="entry name" value="Peptidase_M20"/>
    <property type="match status" value="1"/>
</dbReference>
<comment type="similarity">
    <text evidence="6">Belongs to the peptidase M20A family.</text>
</comment>
<evidence type="ECO:0000313" key="18">
    <source>
        <dbReference type="EMBL" id="KAF4322897.1"/>
    </source>
</evidence>
<evidence type="ECO:0000256" key="12">
    <source>
        <dbReference type="ARBA" id="ARBA00022833"/>
    </source>
</evidence>
<evidence type="ECO:0000256" key="15">
    <source>
        <dbReference type="SAM" id="MobiDB-lite"/>
    </source>
</evidence>
<evidence type="ECO:0000256" key="11">
    <source>
        <dbReference type="ARBA" id="ARBA00022801"/>
    </source>
</evidence>